<evidence type="ECO:0000313" key="2">
    <source>
        <dbReference type="EMBL" id="MFC3146728.1"/>
    </source>
</evidence>
<sequence>MHHRQPFAPFKRSALPLALIAALTLLAGCDRAKEAAHSAQEKASAALDAARNVETGKGGSVVTGSAGPDGAKGEAKSLVKCDAPIAVVAVSENPRGYAYATSGRYPNLPESPVPLIRLMLQQSGCFRVVDRFIGLNATKQEIELQNEGLTRKNSTVNPKGKVYESQFTIIPNLVFSEKNAGAAIGGVVSQIPGVGQYAGALSGVKFAEAQITLFVTDNETTEQVIAAEGAARATDMGVGGLIFGRLGGAGGLGWGNTNEGKVVAAAMLDAVNKVATQAQKIVAKEQPPASVQVKKG</sequence>
<feature type="chain" id="PRO_5046162712" evidence="1">
    <location>
        <begin position="28"/>
        <end position="296"/>
    </location>
</feature>
<name>A0ABV7H1S6_9BURK</name>
<dbReference type="InterPro" id="IPR005534">
    <property type="entry name" value="Curli_assmbl/transp-comp_CsgG"/>
</dbReference>
<evidence type="ECO:0000256" key="1">
    <source>
        <dbReference type="SAM" id="SignalP"/>
    </source>
</evidence>
<comment type="caution">
    <text evidence="2">The sequence shown here is derived from an EMBL/GenBank/DDBJ whole genome shotgun (WGS) entry which is preliminary data.</text>
</comment>
<reference evidence="3" key="1">
    <citation type="journal article" date="2019" name="Int. J. Syst. Evol. Microbiol.">
        <title>The Global Catalogue of Microorganisms (GCM) 10K type strain sequencing project: providing services to taxonomists for standard genome sequencing and annotation.</title>
        <authorList>
            <consortium name="The Broad Institute Genomics Platform"/>
            <consortium name="The Broad Institute Genome Sequencing Center for Infectious Disease"/>
            <person name="Wu L."/>
            <person name="Ma J."/>
        </authorList>
    </citation>
    <scope>NUCLEOTIDE SEQUENCE [LARGE SCALE GENOMIC DNA]</scope>
    <source>
        <strain evidence="3">KCTC 52168</strain>
    </source>
</reference>
<feature type="signal peptide" evidence="1">
    <location>
        <begin position="1"/>
        <end position="27"/>
    </location>
</feature>
<organism evidence="2 3">
    <name type="scientific">Piscinibacterium candidicorallinum</name>
    <dbReference type="NCBI Taxonomy" id="1793872"/>
    <lineage>
        <taxon>Bacteria</taxon>
        <taxon>Pseudomonadati</taxon>
        <taxon>Pseudomonadota</taxon>
        <taxon>Betaproteobacteria</taxon>
        <taxon>Burkholderiales</taxon>
        <taxon>Piscinibacterium</taxon>
    </lineage>
</organism>
<dbReference type="RefSeq" id="WP_377301178.1">
    <property type="nucleotide sequence ID" value="NZ_CP180191.1"/>
</dbReference>
<keyword evidence="1" id="KW-0732">Signal</keyword>
<gene>
    <name evidence="2" type="ORF">ACFOEN_03625</name>
</gene>
<evidence type="ECO:0000313" key="3">
    <source>
        <dbReference type="Proteomes" id="UP001595556"/>
    </source>
</evidence>
<keyword evidence="3" id="KW-1185">Reference proteome</keyword>
<proteinExistence type="predicted"/>
<accession>A0ABV7H1S6</accession>
<protein>
    <submittedName>
        <fullName evidence="2">CsgG/HfaB family protein</fullName>
    </submittedName>
</protein>
<dbReference type="PROSITE" id="PS51257">
    <property type="entry name" value="PROKAR_LIPOPROTEIN"/>
    <property type="match status" value="1"/>
</dbReference>
<dbReference type="Pfam" id="PF03783">
    <property type="entry name" value="CsgG"/>
    <property type="match status" value="1"/>
</dbReference>
<dbReference type="EMBL" id="JBHRTI010000003">
    <property type="protein sequence ID" value="MFC3146728.1"/>
    <property type="molecule type" value="Genomic_DNA"/>
</dbReference>
<dbReference type="Proteomes" id="UP001595556">
    <property type="component" value="Unassembled WGS sequence"/>
</dbReference>